<protein>
    <submittedName>
        <fullName evidence="2">Uncharacterized protein</fullName>
    </submittedName>
</protein>
<feature type="transmembrane region" description="Helical" evidence="1">
    <location>
        <begin position="262"/>
        <end position="284"/>
    </location>
</feature>
<keyword evidence="1" id="KW-1133">Transmembrane helix</keyword>
<keyword evidence="1" id="KW-0472">Membrane</keyword>
<feature type="transmembrane region" description="Helical" evidence="1">
    <location>
        <begin position="82"/>
        <end position="103"/>
    </location>
</feature>
<organism evidence="2 3">
    <name type="scientific">Psilocybe cyanescens</name>
    <dbReference type="NCBI Taxonomy" id="93625"/>
    <lineage>
        <taxon>Eukaryota</taxon>
        <taxon>Fungi</taxon>
        <taxon>Dikarya</taxon>
        <taxon>Basidiomycota</taxon>
        <taxon>Agaricomycotina</taxon>
        <taxon>Agaricomycetes</taxon>
        <taxon>Agaricomycetidae</taxon>
        <taxon>Agaricales</taxon>
        <taxon>Agaricineae</taxon>
        <taxon>Strophariaceae</taxon>
        <taxon>Psilocybe</taxon>
    </lineage>
</organism>
<evidence type="ECO:0000313" key="3">
    <source>
        <dbReference type="Proteomes" id="UP000283269"/>
    </source>
</evidence>
<sequence length="449" mass="50468">MPSACNTTGIIPNPDISGIGVRAAIYAQAVLTLIQPILASMDGHISEKELIGLHRLYLGILLPGCALLVSAIIQATTQGLSVYHAVIVLQLSWINNTSALIFFQFALIAQIRLNAEVEFRQRVGKTLKLLYNLMGKTTTKDDNGLREVLKKRAFMLKNALAAQKKFPQSQDILDEVVQNLSALRAAVTDDSDHTPRPGRGQEVEKATKITNQRERLFNSLGVEADEQAPKPWWTEPGHRLAQWAIIKFPWTKWVVQLLDRDWIMATLASAHLTLFAAFGLWVWFTVGQFGDCDNFTSDTRVVIIPGVNIRVTSPIRIWFQVLYIVCLVPYLNIVFIGALELLAIRIFESRCFSRAEKTLNLRSFIVLTLLVQVYFILTTELTIHTNRSLLVDSAQEADWTFGQTLAIALIAIPLIDVTNQIWEERDTLQDKIKGLHLSDFYKMINPCAS</sequence>
<dbReference type="STRING" id="93625.A0A409XAH4"/>
<dbReference type="AlphaFoldDB" id="A0A409XAH4"/>
<feature type="transmembrane region" description="Helical" evidence="1">
    <location>
        <begin position="56"/>
        <end position="76"/>
    </location>
</feature>
<dbReference type="EMBL" id="NHYD01002207">
    <property type="protein sequence ID" value="PPQ87779.1"/>
    <property type="molecule type" value="Genomic_DNA"/>
</dbReference>
<evidence type="ECO:0000256" key="1">
    <source>
        <dbReference type="SAM" id="Phobius"/>
    </source>
</evidence>
<accession>A0A409XAH4</accession>
<proteinExistence type="predicted"/>
<feature type="transmembrane region" description="Helical" evidence="1">
    <location>
        <begin position="321"/>
        <end position="347"/>
    </location>
</feature>
<dbReference type="OrthoDB" id="3351993at2759"/>
<gene>
    <name evidence="2" type="ORF">CVT25_008823</name>
</gene>
<evidence type="ECO:0000313" key="2">
    <source>
        <dbReference type="EMBL" id="PPQ87779.1"/>
    </source>
</evidence>
<reference evidence="2 3" key="1">
    <citation type="journal article" date="2018" name="Evol. Lett.">
        <title>Horizontal gene cluster transfer increased hallucinogenic mushroom diversity.</title>
        <authorList>
            <person name="Reynolds H.T."/>
            <person name="Vijayakumar V."/>
            <person name="Gluck-Thaler E."/>
            <person name="Korotkin H.B."/>
            <person name="Matheny P.B."/>
            <person name="Slot J.C."/>
        </authorList>
    </citation>
    <scope>NUCLEOTIDE SEQUENCE [LARGE SCALE GENOMIC DNA]</scope>
    <source>
        <strain evidence="2 3">2631</strain>
    </source>
</reference>
<comment type="caution">
    <text evidence="2">The sequence shown here is derived from an EMBL/GenBank/DDBJ whole genome shotgun (WGS) entry which is preliminary data.</text>
</comment>
<keyword evidence="3" id="KW-1185">Reference proteome</keyword>
<feature type="transmembrane region" description="Helical" evidence="1">
    <location>
        <begin position="397"/>
        <end position="415"/>
    </location>
</feature>
<feature type="transmembrane region" description="Helical" evidence="1">
    <location>
        <begin position="359"/>
        <end position="377"/>
    </location>
</feature>
<dbReference type="Proteomes" id="UP000283269">
    <property type="component" value="Unassembled WGS sequence"/>
</dbReference>
<name>A0A409XAH4_PSICY</name>
<keyword evidence="1" id="KW-0812">Transmembrane</keyword>
<dbReference type="InParanoid" id="A0A409XAH4"/>